<reference evidence="1 2" key="1">
    <citation type="submission" date="2023-11" db="EMBL/GenBank/DDBJ databases">
        <title>Gilvimarinus fulvus sp. nov., isolated from the surface of Kelp.</title>
        <authorList>
            <person name="Sun Y.Y."/>
            <person name="Gong Y."/>
            <person name="Du Z.J."/>
        </authorList>
    </citation>
    <scope>NUCLEOTIDE SEQUENCE [LARGE SCALE GENOMIC DNA]</scope>
    <source>
        <strain evidence="1 2">SDUM040013</strain>
    </source>
</reference>
<dbReference type="PANTHER" id="PTHR43747">
    <property type="entry name" value="FAD-BINDING PROTEIN"/>
    <property type="match status" value="1"/>
</dbReference>
<gene>
    <name evidence="1" type="ORF">SCD92_02915</name>
</gene>
<dbReference type="InterPro" id="IPR033856">
    <property type="entry name" value="Trp_halogen"/>
</dbReference>
<organism evidence="1 2">
    <name type="scientific">Gilvimarinus gilvus</name>
    <dbReference type="NCBI Taxonomy" id="3058038"/>
    <lineage>
        <taxon>Bacteria</taxon>
        <taxon>Pseudomonadati</taxon>
        <taxon>Pseudomonadota</taxon>
        <taxon>Gammaproteobacteria</taxon>
        <taxon>Cellvibrionales</taxon>
        <taxon>Cellvibrionaceae</taxon>
        <taxon>Gilvimarinus</taxon>
    </lineage>
</organism>
<keyword evidence="2" id="KW-1185">Reference proteome</keyword>
<dbReference type="PANTHER" id="PTHR43747:SF4">
    <property type="entry name" value="FLAVIN-DEPENDENT TRYPTOPHAN HALOGENASE"/>
    <property type="match status" value="1"/>
</dbReference>
<dbReference type="InterPro" id="IPR006905">
    <property type="entry name" value="Flavin_halogenase"/>
</dbReference>
<dbReference type="InterPro" id="IPR036188">
    <property type="entry name" value="FAD/NAD-bd_sf"/>
</dbReference>
<dbReference type="PIRSF" id="PIRSF011396">
    <property type="entry name" value="Trp_halogenase"/>
    <property type="match status" value="1"/>
</dbReference>
<proteinExistence type="predicted"/>
<dbReference type="Gene3D" id="3.50.50.60">
    <property type="entry name" value="FAD/NAD(P)-binding domain"/>
    <property type="match status" value="1"/>
</dbReference>
<dbReference type="SUPFAM" id="SSF51905">
    <property type="entry name" value="FAD/NAD(P)-binding domain"/>
    <property type="match status" value="1"/>
</dbReference>
<dbReference type="EMBL" id="JAXAFO010000003">
    <property type="protein sequence ID" value="MDX6848295.1"/>
    <property type="molecule type" value="Genomic_DNA"/>
</dbReference>
<evidence type="ECO:0000313" key="1">
    <source>
        <dbReference type="EMBL" id="MDX6848295.1"/>
    </source>
</evidence>
<protein>
    <submittedName>
        <fullName evidence="1">Tryptophan halogenase family protein</fullName>
    </submittedName>
</protein>
<dbReference type="Pfam" id="PF04820">
    <property type="entry name" value="Trp_halogenase"/>
    <property type="match status" value="1"/>
</dbReference>
<sequence>MKSSDNRITQFVVVGGGTAGWIAAATLGNVFKDTDVSIEVVESPEVGIIGVGEATLPHFLTAIRNLGIDEVDFIRQTQSTFKWGIEFADWAEKGQSYFHSFGKIGRQIDGHDFYQLWLKARSEGDSVSLMEHSPEGILAGQNRFFLPHKAAQTPLAAVGYALHLDSTLVGQYLSRYAQSAGVKRTEAHVESVEQDAEGNITTLKLKGGESVSGDFFIDCTGFKGLLIEQTLKAGYEDWSHFLPCNRAVTVPSAKAEHTAPYTLATAREAGWTWRIPLQHRTGNGYVYCSDYISDDEAANTLLNALDTKPLGEPKVIPFLTGVRRKIWHKNCLALGLAQGFLEPLESTAIHLVSRSVAMFIRHFPDRGIHSTLVDEFNRRMHGEYAEIRDFLVMHYCTTKRNDTPFWQFCQNMPQSEDLQRKLAVFKASGTVVPGVEVLFEAVNWQMVLTGMGVVPERYNPTVDALDYAALRASMAAGKAAIEKIAATQPTHDEFIERFCKAPAVTM</sequence>
<dbReference type="InterPro" id="IPR050816">
    <property type="entry name" value="Flavin-dep_Halogenase_NPB"/>
</dbReference>
<comment type="caution">
    <text evidence="1">The sequence shown here is derived from an EMBL/GenBank/DDBJ whole genome shotgun (WGS) entry which is preliminary data.</text>
</comment>
<dbReference type="Proteomes" id="UP001273505">
    <property type="component" value="Unassembled WGS sequence"/>
</dbReference>
<name>A0ABU4RTT5_9GAMM</name>
<evidence type="ECO:0000313" key="2">
    <source>
        <dbReference type="Proteomes" id="UP001273505"/>
    </source>
</evidence>
<dbReference type="RefSeq" id="WP_302722964.1">
    <property type="nucleotide sequence ID" value="NZ_JAULRU010000577.1"/>
</dbReference>
<accession>A0ABU4RTT5</accession>